<keyword evidence="1" id="KW-0472">Membrane</keyword>
<gene>
    <name evidence="2" type="ORF">B0T14DRAFT_22122</name>
</gene>
<feature type="transmembrane region" description="Helical" evidence="1">
    <location>
        <begin position="122"/>
        <end position="145"/>
    </location>
</feature>
<dbReference type="AlphaFoldDB" id="A0AA40CBG9"/>
<name>A0AA40CBG9_9PEZI</name>
<comment type="caution">
    <text evidence="2">The sequence shown here is derived from an EMBL/GenBank/DDBJ whole genome shotgun (WGS) entry which is preliminary data.</text>
</comment>
<keyword evidence="3" id="KW-1185">Reference proteome</keyword>
<evidence type="ECO:0008006" key="4">
    <source>
        <dbReference type="Google" id="ProtNLM"/>
    </source>
</evidence>
<protein>
    <recommendedName>
        <fullName evidence="4">PSI domain-containing protein</fullName>
    </recommendedName>
</protein>
<sequence>MNPALTPSHFTSAAYHHNLSTLPLTHYLLNRIQTVHSLIMNTTLDKPDDPFFRCWAHNQCGWCLDEIGCSWCPFTQSCVPNPYALQLLAPAWDEHICPDSKNEKWEIRTRPLGCRVSTVTTLSVFVTVFATLWAVILVWLVVVGVRWVRSYHTKQEAGWWKVWRRLPGREELRQGNAREQQPLLGA</sequence>
<reference evidence="2" key="1">
    <citation type="submission" date="2023-06" db="EMBL/GenBank/DDBJ databases">
        <title>Genome-scale phylogeny and comparative genomics of the fungal order Sordariales.</title>
        <authorList>
            <consortium name="Lawrence Berkeley National Laboratory"/>
            <person name="Hensen N."/>
            <person name="Bonometti L."/>
            <person name="Westerberg I."/>
            <person name="Brannstrom I.O."/>
            <person name="Guillou S."/>
            <person name="Cros-Aarteil S."/>
            <person name="Calhoun S."/>
            <person name="Haridas S."/>
            <person name="Kuo A."/>
            <person name="Mondo S."/>
            <person name="Pangilinan J."/>
            <person name="Riley R."/>
            <person name="Labutti K."/>
            <person name="Andreopoulos B."/>
            <person name="Lipzen A."/>
            <person name="Chen C."/>
            <person name="Yanf M."/>
            <person name="Daum C."/>
            <person name="Ng V."/>
            <person name="Clum A."/>
            <person name="Steindorff A."/>
            <person name="Ohm R."/>
            <person name="Martin F."/>
            <person name="Silar P."/>
            <person name="Natvig D."/>
            <person name="Lalanne C."/>
            <person name="Gautier V."/>
            <person name="Ament-Velasquez S.L."/>
            <person name="Kruys A."/>
            <person name="Hutchinson M.I."/>
            <person name="Powell A.J."/>
            <person name="Barry K."/>
            <person name="Miller A.N."/>
            <person name="Grigoriev I.V."/>
            <person name="Debuchy R."/>
            <person name="Gladieux P."/>
            <person name="Thoren M.H."/>
            <person name="Johannesson H."/>
        </authorList>
    </citation>
    <scope>NUCLEOTIDE SEQUENCE</scope>
    <source>
        <strain evidence="2">CBS 606.72</strain>
    </source>
</reference>
<evidence type="ECO:0000313" key="2">
    <source>
        <dbReference type="EMBL" id="KAK0632135.1"/>
    </source>
</evidence>
<organism evidence="2 3">
    <name type="scientific">Immersiella caudata</name>
    <dbReference type="NCBI Taxonomy" id="314043"/>
    <lineage>
        <taxon>Eukaryota</taxon>
        <taxon>Fungi</taxon>
        <taxon>Dikarya</taxon>
        <taxon>Ascomycota</taxon>
        <taxon>Pezizomycotina</taxon>
        <taxon>Sordariomycetes</taxon>
        <taxon>Sordariomycetidae</taxon>
        <taxon>Sordariales</taxon>
        <taxon>Lasiosphaeriaceae</taxon>
        <taxon>Immersiella</taxon>
    </lineage>
</organism>
<dbReference type="Proteomes" id="UP001175000">
    <property type="component" value="Unassembled WGS sequence"/>
</dbReference>
<dbReference type="EMBL" id="JAULSU010000001">
    <property type="protein sequence ID" value="KAK0632135.1"/>
    <property type="molecule type" value="Genomic_DNA"/>
</dbReference>
<evidence type="ECO:0000313" key="3">
    <source>
        <dbReference type="Proteomes" id="UP001175000"/>
    </source>
</evidence>
<proteinExistence type="predicted"/>
<keyword evidence="1" id="KW-0812">Transmembrane</keyword>
<keyword evidence="1" id="KW-1133">Transmembrane helix</keyword>
<accession>A0AA40CBG9</accession>
<evidence type="ECO:0000256" key="1">
    <source>
        <dbReference type="SAM" id="Phobius"/>
    </source>
</evidence>